<evidence type="ECO:0000313" key="6">
    <source>
        <dbReference type="EMBL" id="ADP71379.1"/>
    </source>
</evidence>
<organism evidence="6 7">
    <name type="scientific">Rhodomicrobium vannielii (strain ATCC 17100 / DSM 162 / LMG 4299 / NCIMB 10020 / ATH 3.1.1)</name>
    <dbReference type="NCBI Taxonomy" id="648757"/>
    <lineage>
        <taxon>Bacteria</taxon>
        <taxon>Pseudomonadati</taxon>
        <taxon>Pseudomonadota</taxon>
        <taxon>Alphaproteobacteria</taxon>
        <taxon>Hyphomicrobiales</taxon>
        <taxon>Hyphomicrobiaceae</taxon>
        <taxon>Rhodomicrobium</taxon>
    </lineage>
</organism>
<dbReference type="Proteomes" id="UP000001399">
    <property type="component" value="Chromosome"/>
</dbReference>
<dbReference type="CDD" id="cd08422">
    <property type="entry name" value="PBP2_CrgA_like"/>
    <property type="match status" value="1"/>
</dbReference>
<dbReference type="Pfam" id="PF03466">
    <property type="entry name" value="LysR_substrate"/>
    <property type="match status" value="1"/>
</dbReference>
<dbReference type="InterPro" id="IPR005119">
    <property type="entry name" value="LysR_subst-bd"/>
</dbReference>
<feature type="domain" description="HTH lysR-type" evidence="5">
    <location>
        <begin position="1"/>
        <end position="58"/>
    </location>
</feature>
<evidence type="ECO:0000256" key="1">
    <source>
        <dbReference type="ARBA" id="ARBA00009437"/>
    </source>
</evidence>
<dbReference type="GO" id="GO:0006351">
    <property type="term" value="P:DNA-templated transcription"/>
    <property type="evidence" value="ECO:0007669"/>
    <property type="project" value="TreeGrafter"/>
</dbReference>
<dbReference type="InterPro" id="IPR058163">
    <property type="entry name" value="LysR-type_TF_proteobact-type"/>
</dbReference>
<dbReference type="Gene3D" id="1.10.10.10">
    <property type="entry name" value="Winged helix-like DNA-binding domain superfamily/Winged helix DNA-binding domain"/>
    <property type="match status" value="1"/>
</dbReference>
<accession>E3I2M0</accession>
<keyword evidence="7" id="KW-1185">Reference proteome</keyword>
<gene>
    <name evidence="6" type="ordered locus">Rvan_2154</name>
</gene>
<reference evidence="7" key="1">
    <citation type="journal article" date="2011" name="J. Bacteriol.">
        <title>Genome sequences of eight morphologically diverse alphaproteobacteria.</title>
        <authorList>
            <consortium name="US DOE Joint Genome Institute"/>
            <person name="Brown P.J."/>
            <person name="Kysela D.T."/>
            <person name="Buechlein A."/>
            <person name="Hemmerich C."/>
            <person name="Brun Y.V."/>
        </authorList>
    </citation>
    <scope>NUCLEOTIDE SEQUENCE [LARGE SCALE GENOMIC DNA]</scope>
    <source>
        <strain evidence="7">ATCC 17100 / ATH 3.1.1 / DSM 162 / LMG 4299</strain>
    </source>
</reference>
<dbReference type="PRINTS" id="PR00039">
    <property type="entry name" value="HTHLYSR"/>
</dbReference>
<dbReference type="FunFam" id="1.10.10.10:FF:000001">
    <property type="entry name" value="LysR family transcriptional regulator"/>
    <property type="match status" value="1"/>
</dbReference>
<dbReference type="HOGENOM" id="CLU_039613_16_2_5"/>
<dbReference type="AlphaFoldDB" id="E3I2M0"/>
<protein>
    <submittedName>
        <fullName evidence="6">Transcriptional regulator, LysR family</fullName>
    </submittedName>
</protein>
<dbReference type="GO" id="GO:0043565">
    <property type="term" value="F:sequence-specific DNA binding"/>
    <property type="evidence" value="ECO:0007669"/>
    <property type="project" value="TreeGrafter"/>
</dbReference>
<keyword evidence="4" id="KW-0804">Transcription</keyword>
<dbReference type="PANTHER" id="PTHR30537:SF20">
    <property type="entry name" value="TRANSCRIPTIONAL REGULATORY PROTEIN"/>
    <property type="match status" value="1"/>
</dbReference>
<dbReference type="KEGG" id="rva:Rvan_2154"/>
<evidence type="ECO:0000256" key="4">
    <source>
        <dbReference type="ARBA" id="ARBA00023163"/>
    </source>
</evidence>
<dbReference type="EMBL" id="CP002292">
    <property type="protein sequence ID" value="ADP71379.1"/>
    <property type="molecule type" value="Genomic_DNA"/>
</dbReference>
<evidence type="ECO:0000313" key="7">
    <source>
        <dbReference type="Proteomes" id="UP000001399"/>
    </source>
</evidence>
<dbReference type="GO" id="GO:0003700">
    <property type="term" value="F:DNA-binding transcription factor activity"/>
    <property type="evidence" value="ECO:0007669"/>
    <property type="project" value="InterPro"/>
</dbReference>
<dbReference type="InterPro" id="IPR036390">
    <property type="entry name" value="WH_DNA-bd_sf"/>
</dbReference>
<dbReference type="SUPFAM" id="SSF46785">
    <property type="entry name" value="Winged helix' DNA-binding domain"/>
    <property type="match status" value="1"/>
</dbReference>
<comment type="similarity">
    <text evidence="1">Belongs to the LysR transcriptional regulatory family.</text>
</comment>
<dbReference type="SUPFAM" id="SSF53850">
    <property type="entry name" value="Periplasmic binding protein-like II"/>
    <property type="match status" value="1"/>
</dbReference>
<dbReference type="PANTHER" id="PTHR30537">
    <property type="entry name" value="HTH-TYPE TRANSCRIPTIONAL REGULATOR"/>
    <property type="match status" value="1"/>
</dbReference>
<evidence type="ECO:0000256" key="3">
    <source>
        <dbReference type="ARBA" id="ARBA00023125"/>
    </source>
</evidence>
<dbReference type="Gene3D" id="3.40.190.290">
    <property type="match status" value="1"/>
</dbReference>
<evidence type="ECO:0000256" key="2">
    <source>
        <dbReference type="ARBA" id="ARBA00023015"/>
    </source>
</evidence>
<dbReference type="STRING" id="648757.Rvan_2154"/>
<name>E3I2M0_RHOVT</name>
<evidence type="ECO:0000259" key="5">
    <source>
        <dbReference type="PROSITE" id="PS50931"/>
    </source>
</evidence>
<dbReference type="RefSeq" id="WP_013419762.1">
    <property type="nucleotide sequence ID" value="NC_014664.1"/>
</dbReference>
<sequence length="296" mass="33812">MDWDKLRIFHAAAQAGSFTHAGETLAISQSAVSRHIASLERDLNVPLFHRHARGLVLTEQGELLYRTAQEVFSKLATTQILLADSRGKPNGQLKVTTTMALGTGWLTPRLNEFMKLYPDIQLQLILDDETLNLTMREADVAIWFGPPSQQDLVRRKLFTVHFHVYASVEYVKRNGRPRNLEDLDRHRILTYGGVLPSPFKEMNWLETAGRDGRDLRDPSVRINSLLALREAVLQGVGIAVLPDYLAKDHPRLVNVLEEAEMPVFDTYFVYPADLKDTKRVNAFRDFLVEKSREWSF</sequence>
<dbReference type="InterPro" id="IPR036388">
    <property type="entry name" value="WH-like_DNA-bd_sf"/>
</dbReference>
<dbReference type="OrthoDB" id="7624726at2"/>
<keyword evidence="2" id="KW-0805">Transcription regulation</keyword>
<dbReference type="PROSITE" id="PS50931">
    <property type="entry name" value="HTH_LYSR"/>
    <property type="match status" value="1"/>
</dbReference>
<proteinExistence type="inferred from homology"/>
<dbReference type="InterPro" id="IPR000847">
    <property type="entry name" value="LysR_HTH_N"/>
</dbReference>
<dbReference type="eggNOG" id="COG0583">
    <property type="taxonomic scope" value="Bacteria"/>
</dbReference>
<keyword evidence="3" id="KW-0238">DNA-binding</keyword>
<dbReference type="Pfam" id="PF00126">
    <property type="entry name" value="HTH_1"/>
    <property type="match status" value="1"/>
</dbReference>